<feature type="non-terminal residue" evidence="1">
    <location>
        <position position="65"/>
    </location>
</feature>
<dbReference type="EMBL" id="JABWDY010034648">
    <property type="protein sequence ID" value="KAF5182500.1"/>
    <property type="molecule type" value="Genomic_DNA"/>
</dbReference>
<reference evidence="1 2" key="1">
    <citation type="submission" date="2020-06" db="EMBL/GenBank/DDBJ databases">
        <title>Transcriptomic and genomic resources for Thalictrum thalictroides and T. hernandezii: Facilitating candidate gene discovery in an emerging model plant lineage.</title>
        <authorList>
            <person name="Arias T."/>
            <person name="Riano-Pachon D.M."/>
            <person name="Di Stilio V.S."/>
        </authorList>
    </citation>
    <scope>NUCLEOTIDE SEQUENCE [LARGE SCALE GENOMIC DNA]</scope>
    <source>
        <strain evidence="2">cv. WT478/WT964</strain>
        <tissue evidence="1">Leaves</tissue>
    </source>
</reference>
<protein>
    <submittedName>
        <fullName evidence="1">Uncharacterized protein</fullName>
    </submittedName>
</protein>
<evidence type="ECO:0000313" key="1">
    <source>
        <dbReference type="EMBL" id="KAF5182500.1"/>
    </source>
</evidence>
<dbReference type="PROSITE" id="PS00726">
    <property type="entry name" value="AP_NUCLEASE_F1_1"/>
    <property type="match status" value="1"/>
</dbReference>
<dbReference type="GO" id="GO:0003677">
    <property type="term" value="F:DNA binding"/>
    <property type="evidence" value="ECO:0007669"/>
    <property type="project" value="InterPro"/>
</dbReference>
<name>A0A7J6VE59_THATH</name>
<dbReference type="OrthoDB" id="1881450at2759"/>
<dbReference type="Proteomes" id="UP000554482">
    <property type="component" value="Unassembled WGS sequence"/>
</dbReference>
<gene>
    <name evidence="1" type="ORF">FRX31_027912</name>
</gene>
<dbReference type="Gene3D" id="3.60.10.10">
    <property type="entry name" value="Endonuclease/exonuclease/phosphatase"/>
    <property type="match status" value="1"/>
</dbReference>
<comment type="caution">
    <text evidence="1">The sequence shown here is derived from an EMBL/GenBank/DDBJ whole genome shotgun (WGS) entry which is preliminary data.</text>
</comment>
<sequence length="65" mass="7468">MLMTREKPDIIMLQETKLEDCNDPTFSSLWRHPWYFDAIPSVGRSGGIIMAWNSDVVEVLNVKKG</sequence>
<dbReference type="AlphaFoldDB" id="A0A7J6VE59"/>
<dbReference type="GO" id="GO:0004519">
    <property type="term" value="F:endonuclease activity"/>
    <property type="evidence" value="ECO:0007669"/>
    <property type="project" value="InterPro"/>
</dbReference>
<dbReference type="SUPFAM" id="SSF56219">
    <property type="entry name" value="DNase I-like"/>
    <property type="match status" value="1"/>
</dbReference>
<proteinExistence type="predicted"/>
<dbReference type="InterPro" id="IPR020847">
    <property type="entry name" value="AP_endonuclease_F1_BS"/>
</dbReference>
<keyword evidence="2" id="KW-1185">Reference proteome</keyword>
<accession>A0A7J6VE59</accession>
<evidence type="ECO:0000313" key="2">
    <source>
        <dbReference type="Proteomes" id="UP000554482"/>
    </source>
</evidence>
<dbReference type="GO" id="GO:0006281">
    <property type="term" value="P:DNA repair"/>
    <property type="evidence" value="ECO:0007669"/>
    <property type="project" value="InterPro"/>
</dbReference>
<organism evidence="1 2">
    <name type="scientific">Thalictrum thalictroides</name>
    <name type="common">Rue-anemone</name>
    <name type="synonym">Anemone thalictroides</name>
    <dbReference type="NCBI Taxonomy" id="46969"/>
    <lineage>
        <taxon>Eukaryota</taxon>
        <taxon>Viridiplantae</taxon>
        <taxon>Streptophyta</taxon>
        <taxon>Embryophyta</taxon>
        <taxon>Tracheophyta</taxon>
        <taxon>Spermatophyta</taxon>
        <taxon>Magnoliopsida</taxon>
        <taxon>Ranunculales</taxon>
        <taxon>Ranunculaceae</taxon>
        <taxon>Thalictroideae</taxon>
        <taxon>Thalictrum</taxon>
    </lineage>
</organism>
<dbReference type="InterPro" id="IPR036691">
    <property type="entry name" value="Endo/exonu/phosph_ase_sf"/>
</dbReference>